<reference evidence="2 3" key="1">
    <citation type="submission" date="2018-10" db="EMBL/GenBank/DDBJ databases">
        <title>Genomic Encyclopedia of Archaeal and Bacterial Type Strains, Phase II (KMG-II): from individual species to whole genera.</title>
        <authorList>
            <person name="Goeker M."/>
        </authorList>
    </citation>
    <scope>NUCLEOTIDE SEQUENCE [LARGE SCALE GENOMIC DNA]</scope>
    <source>
        <strain evidence="2 3">RP-AC37</strain>
    </source>
</reference>
<protein>
    <submittedName>
        <fullName evidence="2">Uncharacterized protein (TIGR03083 family)</fullName>
    </submittedName>
</protein>
<sequence length="221" mass="23104">MAPAEVLEDCWDRVLQAVAPLAPRDFLRPTLADGWCVGDLLFHLLLDAQRALVAFATPADGPPDTDLVSYWAPFRPGEGDGGYGHARFVRVSSSAYASPTTLVEHLSTTTRAALRAAAAADPQGCLETQGVVLSTGDFVATLVVEASVHHLDLVAHLPEAPAPSAGGLALVRRVLDGLLGSPLPTEWSDEVAALKGTGRTALDAHDRALLGTDSGKLPLFG</sequence>
<dbReference type="InterPro" id="IPR034660">
    <property type="entry name" value="DinB/YfiT-like"/>
</dbReference>
<proteinExistence type="predicted"/>
<gene>
    <name evidence="2" type="ORF">CLV35_2102</name>
</gene>
<comment type="caution">
    <text evidence="2">The sequence shown here is derived from an EMBL/GenBank/DDBJ whole genome shotgun (WGS) entry which is preliminary data.</text>
</comment>
<accession>A0A420XQV3</accession>
<dbReference type="AlphaFoldDB" id="A0A420XQV3"/>
<dbReference type="EMBL" id="RBWV01000011">
    <property type="protein sequence ID" value="RKS75625.1"/>
    <property type="molecule type" value="Genomic_DNA"/>
</dbReference>
<feature type="domain" description="Mycothiol-dependent maleylpyruvate isomerase metal-binding" evidence="1">
    <location>
        <begin position="7"/>
        <end position="153"/>
    </location>
</feature>
<keyword evidence="3" id="KW-1185">Reference proteome</keyword>
<dbReference type="InParanoid" id="A0A420XQV3"/>
<organism evidence="2 3">
    <name type="scientific">Motilibacter peucedani</name>
    <dbReference type="NCBI Taxonomy" id="598650"/>
    <lineage>
        <taxon>Bacteria</taxon>
        <taxon>Bacillati</taxon>
        <taxon>Actinomycetota</taxon>
        <taxon>Actinomycetes</taxon>
        <taxon>Motilibacterales</taxon>
        <taxon>Motilibacteraceae</taxon>
        <taxon>Motilibacter</taxon>
    </lineage>
</organism>
<dbReference type="OrthoDB" id="3781681at2"/>
<dbReference type="Pfam" id="PF11716">
    <property type="entry name" value="MDMPI_N"/>
    <property type="match status" value="1"/>
</dbReference>
<evidence type="ECO:0000259" key="1">
    <source>
        <dbReference type="Pfam" id="PF11716"/>
    </source>
</evidence>
<evidence type="ECO:0000313" key="3">
    <source>
        <dbReference type="Proteomes" id="UP000281955"/>
    </source>
</evidence>
<dbReference type="RefSeq" id="WP_121193372.1">
    <property type="nucleotide sequence ID" value="NZ_RBWV01000011.1"/>
</dbReference>
<dbReference type="SUPFAM" id="SSF109854">
    <property type="entry name" value="DinB/YfiT-like putative metalloenzymes"/>
    <property type="match status" value="1"/>
</dbReference>
<dbReference type="InterPro" id="IPR024344">
    <property type="entry name" value="MDMPI_metal-binding"/>
</dbReference>
<evidence type="ECO:0000313" key="2">
    <source>
        <dbReference type="EMBL" id="RKS75625.1"/>
    </source>
</evidence>
<dbReference type="GO" id="GO:0046872">
    <property type="term" value="F:metal ion binding"/>
    <property type="evidence" value="ECO:0007669"/>
    <property type="project" value="InterPro"/>
</dbReference>
<dbReference type="Gene3D" id="1.20.120.450">
    <property type="entry name" value="dinb family like domain"/>
    <property type="match status" value="1"/>
</dbReference>
<dbReference type="Proteomes" id="UP000281955">
    <property type="component" value="Unassembled WGS sequence"/>
</dbReference>
<name>A0A420XQV3_9ACTN</name>